<accession>A0A285ZYV6</accession>
<reference evidence="3" key="1">
    <citation type="submission" date="2017-09" db="EMBL/GenBank/DDBJ databases">
        <authorList>
            <person name="Varghese N."/>
            <person name="Submissions S."/>
        </authorList>
    </citation>
    <scope>NUCLEOTIDE SEQUENCE [LARGE SCALE GENOMIC DNA]</scope>
    <source>
        <strain evidence="3">CGMCC 1.12803</strain>
    </source>
</reference>
<protein>
    <recommendedName>
        <fullName evidence="4">Secreted protein</fullName>
    </recommendedName>
</protein>
<dbReference type="RefSeq" id="WP_097131058.1">
    <property type="nucleotide sequence ID" value="NZ_OCMT01000002.1"/>
</dbReference>
<gene>
    <name evidence="2" type="ORF">SAMN06297358_1790</name>
</gene>
<dbReference type="AlphaFoldDB" id="A0A285ZYV6"/>
<dbReference type="Proteomes" id="UP000219281">
    <property type="component" value="Unassembled WGS sequence"/>
</dbReference>
<sequence length="187" mass="21178">MIKKLLLPILFLLSFNTYAQQKSGAQQFWDLLKQHCGKAYQGEITHGMTDAFKNGPLVMHVRQCNDSLIKIPFFVGEDKSRTWVLKLANSRILLKHDHRHADGSEDKVTQYGGLTSNSGTANMQIFPADQQTIDLLPAAAGNVWWITIDENSFTYNLRRIGTDRLFTVKFDLTKPIAAPTAPWGWKD</sequence>
<feature type="chain" id="PRO_5012176802" description="Secreted protein" evidence="1">
    <location>
        <begin position="20"/>
        <end position="187"/>
    </location>
</feature>
<evidence type="ECO:0000313" key="3">
    <source>
        <dbReference type="Proteomes" id="UP000219281"/>
    </source>
</evidence>
<organism evidence="2 3">
    <name type="scientific">Pedobacter xixiisoli</name>
    <dbReference type="NCBI Taxonomy" id="1476464"/>
    <lineage>
        <taxon>Bacteria</taxon>
        <taxon>Pseudomonadati</taxon>
        <taxon>Bacteroidota</taxon>
        <taxon>Sphingobacteriia</taxon>
        <taxon>Sphingobacteriales</taxon>
        <taxon>Sphingobacteriaceae</taxon>
        <taxon>Pedobacter</taxon>
    </lineage>
</organism>
<name>A0A285ZYV6_9SPHI</name>
<feature type="signal peptide" evidence="1">
    <location>
        <begin position="1"/>
        <end position="19"/>
    </location>
</feature>
<dbReference type="OrthoDB" id="1524207at2"/>
<dbReference type="EMBL" id="OCMT01000002">
    <property type="protein sequence ID" value="SOD14833.1"/>
    <property type="molecule type" value="Genomic_DNA"/>
</dbReference>
<proteinExistence type="predicted"/>
<keyword evidence="3" id="KW-1185">Reference proteome</keyword>
<evidence type="ECO:0000256" key="1">
    <source>
        <dbReference type="SAM" id="SignalP"/>
    </source>
</evidence>
<evidence type="ECO:0000313" key="2">
    <source>
        <dbReference type="EMBL" id="SOD14833.1"/>
    </source>
</evidence>
<evidence type="ECO:0008006" key="4">
    <source>
        <dbReference type="Google" id="ProtNLM"/>
    </source>
</evidence>
<keyword evidence="1" id="KW-0732">Signal</keyword>